<name>A0A418Y1S6_9GAMM</name>
<evidence type="ECO:0000259" key="2">
    <source>
        <dbReference type="PROSITE" id="PS50125"/>
    </source>
</evidence>
<feature type="transmembrane region" description="Helical" evidence="1">
    <location>
        <begin position="26"/>
        <end position="45"/>
    </location>
</feature>
<dbReference type="PANTHER" id="PTHR43081">
    <property type="entry name" value="ADENYLATE CYCLASE, TERMINAL-DIFFERENTIATION SPECIFIC-RELATED"/>
    <property type="match status" value="1"/>
</dbReference>
<evidence type="ECO:0000313" key="3">
    <source>
        <dbReference type="EMBL" id="RJG19494.1"/>
    </source>
</evidence>
<dbReference type="PROSITE" id="PS50125">
    <property type="entry name" value="GUANYLATE_CYCLASE_2"/>
    <property type="match status" value="1"/>
</dbReference>
<dbReference type="Pfam" id="PF00211">
    <property type="entry name" value="Guanylate_cyc"/>
    <property type="match status" value="1"/>
</dbReference>
<dbReference type="PANTHER" id="PTHR43081:SF18">
    <property type="entry name" value="BLL7624 PROTEIN"/>
    <property type="match status" value="1"/>
</dbReference>
<dbReference type="InterPro" id="IPR050697">
    <property type="entry name" value="Adenylyl/Guanylyl_Cyclase_3/4"/>
</dbReference>
<dbReference type="AlphaFoldDB" id="A0A418Y1S6"/>
<dbReference type="InterPro" id="IPR001054">
    <property type="entry name" value="A/G_cyclase"/>
</dbReference>
<dbReference type="SUPFAM" id="SSF55073">
    <property type="entry name" value="Nucleotide cyclase"/>
    <property type="match status" value="1"/>
</dbReference>
<dbReference type="SMART" id="SM00044">
    <property type="entry name" value="CYCc"/>
    <property type="match status" value="1"/>
</dbReference>
<dbReference type="Gene3D" id="3.30.70.1230">
    <property type="entry name" value="Nucleotide cyclase"/>
    <property type="match status" value="1"/>
</dbReference>
<reference evidence="3 4" key="1">
    <citation type="submission" date="2018-09" db="EMBL/GenBank/DDBJ databases">
        <title>Alcanivorax profundi sp. nov., isolated from 1000 m-depth seawater of the Mariana Trench.</title>
        <authorList>
            <person name="Liu J."/>
        </authorList>
    </citation>
    <scope>NUCLEOTIDE SEQUENCE [LARGE SCALE GENOMIC DNA]</scope>
    <source>
        <strain evidence="3 4">MTEO17</strain>
    </source>
</reference>
<sequence>MSSTSKKKARRPLIGPMERARRQANYIRLLAFLVAAMMLVAGLKLELYPQLHLLGVAGLLAYPLVAQGILFLAMKKDKPQKPVHQALMQSDAMIIGVACALLHFALVPSLVLLIIVHANAVSSGGLKPWLLNLLMTSIGALLMGYLLGFAYLPPDQAPVLLTVISLLGLGIYVGASSTFAHLQAKYLKQAQELVTRQQQQAVEMSRKLAKYLPPQIWGSIFSGKRDAKLETRRKRLTVFFSDIKGFSAISEELPLATLTSMLNSYLSEMTRIALRHGGTIDKFIGDAVMVFFGDPKSAGAREDAYRCVLMAIEMQEQMKLLRQRWKREGIDHKLEIRIGINTGYVTVGNFGTDSRMDYTILGTDVNLASRLESACRPGGVLISEATQALVKDRIRCRNMGDIQVKGFNRPIPVFEALGAQKDAGAKNRYVSAQTSGFGIHLDVERIRNFDKNTILRTLARSATDLKKTEPVSVNYEAEGFSLHVDSEAIKKREREKVIEMMGRVAKKVQTQVRV</sequence>
<gene>
    <name evidence="3" type="ORF">D4A39_01110</name>
</gene>
<dbReference type="RefSeq" id="WP_031226571.1">
    <property type="nucleotide sequence ID" value="NZ_CAXGPP010000009.1"/>
</dbReference>
<dbReference type="Proteomes" id="UP000283734">
    <property type="component" value="Unassembled WGS sequence"/>
</dbReference>
<dbReference type="GO" id="GO:0004016">
    <property type="term" value="F:adenylate cyclase activity"/>
    <property type="evidence" value="ECO:0007669"/>
    <property type="project" value="UniProtKB-ARBA"/>
</dbReference>
<feature type="transmembrane region" description="Helical" evidence="1">
    <location>
        <begin position="129"/>
        <end position="152"/>
    </location>
</feature>
<accession>A0A418Y1S6</accession>
<keyword evidence="1" id="KW-1133">Transmembrane helix</keyword>
<keyword evidence="1" id="KW-0472">Membrane</keyword>
<dbReference type="InterPro" id="IPR007894">
    <property type="entry name" value="MASE2"/>
</dbReference>
<evidence type="ECO:0000256" key="1">
    <source>
        <dbReference type="SAM" id="Phobius"/>
    </source>
</evidence>
<keyword evidence="4" id="KW-1185">Reference proteome</keyword>
<feature type="transmembrane region" description="Helical" evidence="1">
    <location>
        <begin position="51"/>
        <end position="73"/>
    </location>
</feature>
<comment type="caution">
    <text evidence="3">The sequence shown here is derived from an EMBL/GenBank/DDBJ whole genome shotgun (WGS) entry which is preliminary data.</text>
</comment>
<dbReference type="GO" id="GO:0006171">
    <property type="term" value="P:cAMP biosynthetic process"/>
    <property type="evidence" value="ECO:0007669"/>
    <property type="project" value="TreeGrafter"/>
</dbReference>
<organism evidence="3 4">
    <name type="scientific">Alcanivorax profundi</name>
    <dbReference type="NCBI Taxonomy" id="2338368"/>
    <lineage>
        <taxon>Bacteria</taxon>
        <taxon>Pseudomonadati</taxon>
        <taxon>Pseudomonadota</taxon>
        <taxon>Gammaproteobacteria</taxon>
        <taxon>Oceanospirillales</taxon>
        <taxon>Alcanivoracaceae</taxon>
        <taxon>Alcanivorax</taxon>
    </lineage>
</organism>
<dbReference type="InterPro" id="IPR029787">
    <property type="entry name" value="Nucleotide_cyclase"/>
</dbReference>
<dbReference type="GO" id="GO:0035556">
    <property type="term" value="P:intracellular signal transduction"/>
    <property type="evidence" value="ECO:0007669"/>
    <property type="project" value="InterPro"/>
</dbReference>
<dbReference type="EMBL" id="QYYA01000001">
    <property type="protein sequence ID" value="RJG19494.1"/>
    <property type="molecule type" value="Genomic_DNA"/>
</dbReference>
<dbReference type="Pfam" id="PF05230">
    <property type="entry name" value="MASE2"/>
    <property type="match status" value="1"/>
</dbReference>
<keyword evidence="1" id="KW-0812">Transmembrane</keyword>
<protein>
    <submittedName>
        <fullName evidence="3">Adenylate cyclase</fullName>
    </submittedName>
</protein>
<dbReference type="OrthoDB" id="9806704at2"/>
<proteinExistence type="predicted"/>
<feature type="transmembrane region" description="Helical" evidence="1">
    <location>
        <begin position="159"/>
        <end position="182"/>
    </location>
</feature>
<dbReference type="CDD" id="cd07302">
    <property type="entry name" value="CHD"/>
    <property type="match status" value="1"/>
</dbReference>
<feature type="domain" description="Guanylate cyclase" evidence="2">
    <location>
        <begin position="237"/>
        <end position="372"/>
    </location>
</feature>
<feature type="transmembrane region" description="Helical" evidence="1">
    <location>
        <begin position="94"/>
        <end position="117"/>
    </location>
</feature>
<evidence type="ECO:0000313" key="4">
    <source>
        <dbReference type="Proteomes" id="UP000283734"/>
    </source>
</evidence>